<dbReference type="AlphaFoldDB" id="A0A0R1SH57"/>
<comment type="pathway">
    <text evidence="1 11">Purine metabolism; IMP biosynthesis via de novo pathway; 5-amino-1-(5-phospho-D-ribosyl)imidazole-4-carboxamide from 5-amino-1-(5-phospho-D-ribosyl)imidazole-4-carboxylate: step 1/2.</text>
</comment>
<evidence type="ECO:0000256" key="2">
    <source>
        <dbReference type="ARBA" id="ARBA00010190"/>
    </source>
</evidence>
<dbReference type="STRING" id="1423815.FC27_GL000109"/>
<dbReference type="GO" id="GO:0005524">
    <property type="term" value="F:ATP binding"/>
    <property type="evidence" value="ECO:0007669"/>
    <property type="project" value="UniProtKB-KW"/>
</dbReference>
<evidence type="ECO:0000313" key="14">
    <source>
        <dbReference type="Proteomes" id="UP000051647"/>
    </source>
</evidence>
<keyword evidence="14" id="KW-1185">Reference proteome</keyword>
<dbReference type="EMBL" id="AZFA01000001">
    <property type="protein sequence ID" value="KRL68412.1"/>
    <property type="molecule type" value="Genomic_DNA"/>
</dbReference>
<dbReference type="CDD" id="cd01415">
    <property type="entry name" value="SAICAR_synt_PurC"/>
    <property type="match status" value="1"/>
</dbReference>
<dbReference type="InterPro" id="IPR018236">
    <property type="entry name" value="SAICAR_synthetase_CS"/>
</dbReference>
<dbReference type="HAMAP" id="MF_00137">
    <property type="entry name" value="SAICAR_synth"/>
    <property type="match status" value="1"/>
</dbReference>
<comment type="similarity">
    <text evidence="2 11">Belongs to the SAICAR synthetase family.</text>
</comment>
<keyword evidence="6 11" id="KW-0547">Nucleotide-binding</keyword>
<dbReference type="Proteomes" id="UP000051647">
    <property type="component" value="Unassembled WGS sequence"/>
</dbReference>
<keyword evidence="5 11" id="KW-0436">Ligase</keyword>
<dbReference type="GO" id="GO:0006189">
    <property type="term" value="P:'de novo' IMP biosynthetic process"/>
    <property type="evidence" value="ECO:0007669"/>
    <property type="project" value="UniProtKB-UniRule"/>
</dbReference>
<dbReference type="PATRIC" id="fig|1423815.3.peg.110"/>
<dbReference type="Pfam" id="PF01259">
    <property type="entry name" value="SAICAR_synt"/>
    <property type="match status" value="1"/>
</dbReference>
<dbReference type="Gene3D" id="3.30.200.20">
    <property type="entry name" value="Phosphorylase Kinase, domain 1"/>
    <property type="match status" value="1"/>
</dbReference>
<dbReference type="eggNOG" id="COG0152">
    <property type="taxonomic scope" value="Bacteria"/>
</dbReference>
<dbReference type="NCBIfam" id="TIGR00081">
    <property type="entry name" value="purC"/>
    <property type="match status" value="1"/>
</dbReference>
<dbReference type="PANTHER" id="PTHR43599:SF3">
    <property type="entry name" value="SI:DKEY-6E2.2"/>
    <property type="match status" value="1"/>
</dbReference>
<dbReference type="EC" id="6.3.2.6" evidence="3 11"/>
<dbReference type="PROSITE" id="PS01058">
    <property type="entry name" value="SAICAR_SYNTHETASE_2"/>
    <property type="match status" value="1"/>
</dbReference>
<dbReference type="SUPFAM" id="SSF56104">
    <property type="entry name" value="SAICAR synthase-like"/>
    <property type="match status" value="1"/>
</dbReference>
<dbReference type="OrthoDB" id="9801549at2"/>
<evidence type="ECO:0000256" key="4">
    <source>
        <dbReference type="ARBA" id="ARBA00016460"/>
    </source>
</evidence>
<dbReference type="GO" id="GO:0009236">
    <property type="term" value="P:cobalamin biosynthetic process"/>
    <property type="evidence" value="ECO:0007669"/>
    <property type="project" value="InterPro"/>
</dbReference>
<evidence type="ECO:0000256" key="1">
    <source>
        <dbReference type="ARBA" id="ARBA00004672"/>
    </source>
</evidence>
<organism evidence="13 14">
    <name type="scientific">Companilactobacillus versmoldensis DSM 14857 = KCTC 3814</name>
    <dbReference type="NCBI Taxonomy" id="1423815"/>
    <lineage>
        <taxon>Bacteria</taxon>
        <taxon>Bacillati</taxon>
        <taxon>Bacillota</taxon>
        <taxon>Bacilli</taxon>
        <taxon>Lactobacillales</taxon>
        <taxon>Lactobacillaceae</taxon>
        <taxon>Companilactobacillus</taxon>
    </lineage>
</organism>
<dbReference type="InterPro" id="IPR001636">
    <property type="entry name" value="SAICAR_synth"/>
</dbReference>
<evidence type="ECO:0000256" key="11">
    <source>
        <dbReference type="HAMAP-Rule" id="MF_00137"/>
    </source>
</evidence>
<gene>
    <name evidence="11" type="primary">purC</name>
    <name evidence="13" type="ORF">FC27_GL000109</name>
</gene>
<name>A0A0R1SH57_9LACO</name>
<evidence type="ECO:0000313" key="13">
    <source>
        <dbReference type="EMBL" id="KRL68412.1"/>
    </source>
</evidence>
<accession>A0A0R1SH57</accession>
<dbReference type="RefSeq" id="WP_010623641.1">
    <property type="nucleotide sequence ID" value="NZ_AZFA01000001.1"/>
</dbReference>
<evidence type="ECO:0000256" key="5">
    <source>
        <dbReference type="ARBA" id="ARBA00022598"/>
    </source>
</evidence>
<feature type="domain" description="SAICAR synthetase/ADE2 N-terminal" evidence="12">
    <location>
        <begin position="5"/>
        <end position="230"/>
    </location>
</feature>
<dbReference type="PANTHER" id="PTHR43599">
    <property type="entry name" value="MULTIFUNCTIONAL PROTEIN ADE2"/>
    <property type="match status" value="1"/>
</dbReference>
<dbReference type="InterPro" id="IPR028923">
    <property type="entry name" value="SAICAR_synt/ADE2_N"/>
</dbReference>
<dbReference type="PROSITE" id="PS01057">
    <property type="entry name" value="SAICAR_SYNTHETASE_1"/>
    <property type="match status" value="1"/>
</dbReference>
<keyword evidence="7 11" id="KW-0658">Purine biosynthesis</keyword>
<dbReference type="GO" id="GO:0004639">
    <property type="term" value="F:phosphoribosylaminoimidazolesuccinocarboxamide synthase activity"/>
    <property type="evidence" value="ECO:0007669"/>
    <property type="project" value="UniProtKB-UniRule"/>
</dbReference>
<evidence type="ECO:0000256" key="3">
    <source>
        <dbReference type="ARBA" id="ARBA00012217"/>
    </source>
</evidence>
<proteinExistence type="inferred from homology"/>
<evidence type="ECO:0000259" key="12">
    <source>
        <dbReference type="Pfam" id="PF01259"/>
    </source>
</evidence>
<comment type="catalytic activity">
    <reaction evidence="10 11">
        <text>5-amino-1-(5-phospho-D-ribosyl)imidazole-4-carboxylate + L-aspartate + ATP = (2S)-2-[5-amino-1-(5-phospho-beta-D-ribosyl)imidazole-4-carboxamido]succinate + ADP + phosphate + 2 H(+)</text>
        <dbReference type="Rhea" id="RHEA:22628"/>
        <dbReference type="ChEBI" id="CHEBI:15378"/>
        <dbReference type="ChEBI" id="CHEBI:29991"/>
        <dbReference type="ChEBI" id="CHEBI:30616"/>
        <dbReference type="ChEBI" id="CHEBI:43474"/>
        <dbReference type="ChEBI" id="CHEBI:58443"/>
        <dbReference type="ChEBI" id="CHEBI:77657"/>
        <dbReference type="ChEBI" id="CHEBI:456216"/>
        <dbReference type="EC" id="6.3.2.6"/>
    </reaction>
</comment>
<keyword evidence="8 11" id="KW-0067">ATP-binding</keyword>
<comment type="caution">
    <text evidence="13">The sequence shown here is derived from an EMBL/GenBank/DDBJ whole genome shotgun (WGS) entry which is preliminary data.</text>
</comment>
<evidence type="ECO:0000256" key="9">
    <source>
        <dbReference type="ARBA" id="ARBA00030409"/>
    </source>
</evidence>
<dbReference type="Gene3D" id="3.30.470.20">
    <property type="entry name" value="ATP-grasp fold, B domain"/>
    <property type="match status" value="1"/>
</dbReference>
<dbReference type="InterPro" id="IPR033934">
    <property type="entry name" value="SAICAR_synt_PurC"/>
</dbReference>
<protein>
    <recommendedName>
        <fullName evidence="4 11">Phosphoribosylaminoimidazole-succinocarboxamide synthase</fullName>
        <ecNumber evidence="3 11">6.3.2.6</ecNumber>
    </recommendedName>
    <alternativeName>
        <fullName evidence="9 11">SAICAR synthetase</fullName>
    </alternativeName>
</protein>
<evidence type="ECO:0000256" key="7">
    <source>
        <dbReference type="ARBA" id="ARBA00022755"/>
    </source>
</evidence>
<evidence type="ECO:0000256" key="8">
    <source>
        <dbReference type="ARBA" id="ARBA00022840"/>
    </source>
</evidence>
<dbReference type="InterPro" id="IPR050089">
    <property type="entry name" value="SAICAR_synthetase"/>
</dbReference>
<dbReference type="FunFam" id="3.30.470.20:FF:000006">
    <property type="entry name" value="Phosphoribosylaminoimidazole-succinocarboxamide synthase"/>
    <property type="match status" value="1"/>
</dbReference>
<sequence length="236" mass="27164">MEKQLLYSGKAKDVFATTNDSELLIDYKDQATAFNGKVKEEIPGKGKLNCQISSYIFDYLIENGIKTHLLKNVSDHEQLVRKTQLIPIEVVLRNKIAGSFAKKFGLKLGQELTQPLIEFYYKSDELGDPFINDDQIVSLDIATEAELTFIREQTRQINQLLLALFNQDQLDLVDFKLEFGRVDNEIILIDEFSPDNCRLWDQTSHQSLDKDVFRKKEADLVVTYQKVLNRLKGAQK</sequence>
<evidence type="ECO:0000256" key="6">
    <source>
        <dbReference type="ARBA" id="ARBA00022741"/>
    </source>
</evidence>
<dbReference type="UniPathway" id="UPA00074">
    <property type="reaction ID" value="UER00131"/>
</dbReference>
<evidence type="ECO:0000256" key="10">
    <source>
        <dbReference type="ARBA" id="ARBA00048475"/>
    </source>
</evidence>
<reference evidence="13 14" key="1">
    <citation type="journal article" date="2015" name="Genome Announc.">
        <title>Expanding the biotechnology potential of lactobacilli through comparative genomics of 213 strains and associated genera.</title>
        <authorList>
            <person name="Sun Z."/>
            <person name="Harris H.M."/>
            <person name="McCann A."/>
            <person name="Guo C."/>
            <person name="Argimon S."/>
            <person name="Zhang W."/>
            <person name="Yang X."/>
            <person name="Jeffery I.B."/>
            <person name="Cooney J.C."/>
            <person name="Kagawa T.F."/>
            <person name="Liu W."/>
            <person name="Song Y."/>
            <person name="Salvetti E."/>
            <person name="Wrobel A."/>
            <person name="Rasinkangas P."/>
            <person name="Parkhill J."/>
            <person name="Rea M.C."/>
            <person name="O'Sullivan O."/>
            <person name="Ritari J."/>
            <person name="Douillard F.P."/>
            <person name="Paul Ross R."/>
            <person name="Yang R."/>
            <person name="Briner A.E."/>
            <person name="Felis G.E."/>
            <person name="de Vos W.M."/>
            <person name="Barrangou R."/>
            <person name="Klaenhammer T.R."/>
            <person name="Caufield P.W."/>
            <person name="Cui Y."/>
            <person name="Zhang H."/>
            <person name="O'Toole P.W."/>
        </authorList>
    </citation>
    <scope>NUCLEOTIDE SEQUENCE [LARGE SCALE GENOMIC DNA]</scope>
    <source>
        <strain evidence="13 14">DSM 14857</strain>
    </source>
</reference>